<sequence length="408" mass="45304">MASARRSSFVSQYVGTLPDKDRLLYLEKLVLTSVIHGYLIDTPSLYTKEKLRAYKSLDAVNYVLCGHVQEIKYHGVSPESDFCLLRSLVLPSQRQGSSSTLYDAWVCISKSQGFILTANCTCIAGLASCCSHAAAILFKLEMAARTGLITEEVACTSAQCSWKELSRKKVVPKKLKHINFSRPKKSHIRTPMKRQKAREHVGNISSTDIAALQAAAPTAAFFSSISIDQDSDTDTASEGESDVPSPLSTLYDPSAKDLSPEDLSARCGFVSHNLRLTSDQVSALEEVTRTQAESRTWHVHRIGRVTASIVHKMCSGCPDREKLKTVMRYASFSLSHVPAVKWGREKENTARLPYEQQMQALHQDFHLRQTGLLVKEDEPFLAASPDGVFECECCGQGTLEIKCPYKYR</sequence>
<dbReference type="InterPro" id="IPR007527">
    <property type="entry name" value="Znf_SWIM"/>
</dbReference>
<feature type="domain" description="SWIM-type" evidence="3">
    <location>
        <begin position="102"/>
        <end position="141"/>
    </location>
</feature>
<dbReference type="PANTHER" id="PTHR47526">
    <property type="entry name" value="ATP-DEPENDENT DNA HELICASE"/>
    <property type="match status" value="1"/>
</dbReference>
<dbReference type="EnsemblMetazoa" id="CapteT194591">
    <property type="protein sequence ID" value="CapteP194591"/>
    <property type="gene ID" value="CapteG194591"/>
</dbReference>
<evidence type="ECO:0000256" key="2">
    <source>
        <dbReference type="SAM" id="MobiDB-lite"/>
    </source>
</evidence>
<dbReference type="HOGENOM" id="CLU_033580_0_0_1"/>
<dbReference type="Gene3D" id="3.90.320.10">
    <property type="match status" value="1"/>
</dbReference>
<dbReference type="Pfam" id="PF09588">
    <property type="entry name" value="YqaJ"/>
    <property type="match status" value="1"/>
</dbReference>
<dbReference type="EMBL" id="KB311490">
    <property type="protein sequence ID" value="ELT89191.1"/>
    <property type="molecule type" value="Genomic_DNA"/>
</dbReference>
<dbReference type="Proteomes" id="UP000014760">
    <property type="component" value="Unassembled WGS sequence"/>
</dbReference>
<dbReference type="STRING" id="283909.R7TDP6"/>
<dbReference type="InterPro" id="IPR011335">
    <property type="entry name" value="Restrct_endonuc-II-like"/>
</dbReference>
<protein>
    <recommendedName>
        <fullName evidence="3">SWIM-type domain-containing protein</fullName>
    </recommendedName>
</protein>
<dbReference type="SUPFAM" id="SSF52980">
    <property type="entry name" value="Restriction endonuclease-like"/>
    <property type="match status" value="1"/>
</dbReference>
<keyword evidence="1" id="KW-0862">Zinc</keyword>
<gene>
    <name evidence="4" type="ORF">CAPTEDRAFT_194591</name>
</gene>
<reference evidence="5" key="3">
    <citation type="submission" date="2015-06" db="UniProtKB">
        <authorList>
            <consortium name="EnsemblMetazoa"/>
        </authorList>
    </citation>
    <scope>IDENTIFICATION</scope>
</reference>
<dbReference type="CDD" id="cd22343">
    <property type="entry name" value="PDDEXK_lambda_exonuclease-like"/>
    <property type="match status" value="1"/>
</dbReference>
<dbReference type="PANTHER" id="PTHR47526:SF3">
    <property type="entry name" value="PHD-TYPE DOMAIN-CONTAINING PROTEIN"/>
    <property type="match status" value="1"/>
</dbReference>
<feature type="region of interest" description="Disordered" evidence="2">
    <location>
        <begin position="230"/>
        <end position="254"/>
    </location>
</feature>
<proteinExistence type="predicted"/>
<keyword evidence="1" id="KW-0863">Zinc-finger</keyword>
<reference evidence="6" key="1">
    <citation type="submission" date="2012-12" db="EMBL/GenBank/DDBJ databases">
        <authorList>
            <person name="Hellsten U."/>
            <person name="Grimwood J."/>
            <person name="Chapman J.A."/>
            <person name="Shapiro H."/>
            <person name="Aerts A."/>
            <person name="Otillar R.P."/>
            <person name="Terry A.Y."/>
            <person name="Boore J.L."/>
            <person name="Simakov O."/>
            <person name="Marletaz F."/>
            <person name="Cho S.-J."/>
            <person name="Edsinger-Gonzales E."/>
            <person name="Havlak P."/>
            <person name="Kuo D.-H."/>
            <person name="Larsson T."/>
            <person name="Lv J."/>
            <person name="Arendt D."/>
            <person name="Savage R."/>
            <person name="Osoegawa K."/>
            <person name="de Jong P."/>
            <person name="Lindberg D.R."/>
            <person name="Seaver E.C."/>
            <person name="Weisblat D.A."/>
            <person name="Putnam N.H."/>
            <person name="Grigoriev I.V."/>
            <person name="Rokhsar D.S."/>
        </authorList>
    </citation>
    <scope>NUCLEOTIDE SEQUENCE</scope>
    <source>
        <strain evidence="6">I ESC-2004</strain>
    </source>
</reference>
<dbReference type="GO" id="GO:0006281">
    <property type="term" value="P:DNA repair"/>
    <property type="evidence" value="ECO:0007669"/>
    <property type="project" value="UniProtKB-ARBA"/>
</dbReference>
<dbReference type="PROSITE" id="PS50966">
    <property type="entry name" value="ZF_SWIM"/>
    <property type="match status" value="1"/>
</dbReference>
<dbReference type="OrthoDB" id="6132274at2759"/>
<dbReference type="InterPro" id="IPR011604">
    <property type="entry name" value="PDDEXK-like_dom_sf"/>
</dbReference>
<organism evidence="4">
    <name type="scientific">Capitella teleta</name>
    <name type="common">Polychaete worm</name>
    <dbReference type="NCBI Taxonomy" id="283909"/>
    <lineage>
        <taxon>Eukaryota</taxon>
        <taxon>Metazoa</taxon>
        <taxon>Spiralia</taxon>
        <taxon>Lophotrochozoa</taxon>
        <taxon>Annelida</taxon>
        <taxon>Polychaeta</taxon>
        <taxon>Sedentaria</taxon>
        <taxon>Scolecida</taxon>
        <taxon>Capitellidae</taxon>
        <taxon>Capitella</taxon>
    </lineage>
</organism>
<dbReference type="AlphaFoldDB" id="R7TDP6"/>
<keyword evidence="1" id="KW-0479">Metal-binding</keyword>
<dbReference type="EMBL" id="AMQN01032890">
    <property type="status" value="NOT_ANNOTATED_CDS"/>
    <property type="molecule type" value="Genomic_DNA"/>
</dbReference>
<feature type="non-terminal residue" evidence="4">
    <location>
        <position position="408"/>
    </location>
</feature>
<reference evidence="4 6" key="2">
    <citation type="journal article" date="2013" name="Nature">
        <title>Insights into bilaterian evolution from three spiralian genomes.</title>
        <authorList>
            <person name="Simakov O."/>
            <person name="Marletaz F."/>
            <person name="Cho S.J."/>
            <person name="Edsinger-Gonzales E."/>
            <person name="Havlak P."/>
            <person name="Hellsten U."/>
            <person name="Kuo D.H."/>
            <person name="Larsson T."/>
            <person name="Lv J."/>
            <person name="Arendt D."/>
            <person name="Savage R."/>
            <person name="Osoegawa K."/>
            <person name="de Jong P."/>
            <person name="Grimwood J."/>
            <person name="Chapman J.A."/>
            <person name="Shapiro H."/>
            <person name="Aerts A."/>
            <person name="Otillar R.P."/>
            <person name="Terry A.Y."/>
            <person name="Boore J.L."/>
            <person name="Grigoriev I.V."/>
            <person name="Lindberg D.R."/>
            <person name="Seaver E.C."/>
            <person name="Weisblat D.A."/>
            <person name="Putnam N.H."/>
            <person name="Rokhsar D.S."/>
        </authorList>
    </citation>
    <scope>NUCLEOTIDE SEQUENCE</scope>
    <source>
        <strain evidence="4 6">I ESC-2004</strain>
    </source>
</reference>
<evidence type="ECO:0000259" key="3">
    <source>
        <dbReference type="PROSITE" id="PS50966"/>
    </source>
</evidence>
<feature type="compositionally biased region" description="Acidic residues" evidence="2">
    <location>
        <begin position="230"/>
        <end position="241"/>
    </location>
</feature>
<dbReference type="GO" id="GO:0008270">
    <property type="term" value="F:zinc ion binding"/>
    <property type="evidence" value="ECO:0007669"/>
    <property type="project" value="UniProtKB-KW"/>
</dbReference>
<evidence type="ECO:0000313" key="4">
    <source>
        <dbReference type="EMBL" id="ELT89191.1"/>
    </source>
</evidence>
<evidence type="ECO:0000313" key="5">
    <source>
        <dbReference type="EnsemblMetazoa" id="CapteP194591"/>
    </source>
</evidence>
<dbReference type="InterPro" id="IPR019080">
    <property type="entry name" value="YqaJ_viral_recombinase"/>
</dbReference>
<evidence type="ECO:0000313" key="6">
    <source>
        <dbReference type="Proteomes" id="UP000014760"/>
    </source>
</evidence>
<evidence type="ECO:0000256" key="1">
    <source>
        <dbReference type="PROSITE-ProRule" id="PRU00325"/>
    </source>
</evidence>
<name>R7TDP6_CAPTE</name>
<dbReference type="OMA" id="PYAISEW"/>
<keyword evidence="6" id="KW-1185">Reference proteome</keyword>
<accession>R7TDP6</accession>